<evidence type="ECO:0000313" key="7">
    <source>
        <dbReference type="EMBL" id="JAP96779.1"/>
    </source>
</evidence>
<dbReference type="PANTHER" id="PTHR14728:SF2">
    <property type="entry name" value="PROTEIN AURORA BOREALIS"/>
    <property type="match status" value="1"/>
</dbReference>
<dbReference type="GO" id="GO:0007088">
    <property type="term" value="P:regulation of mitotic nuclear division"/>
    <property type="evidence" value="ECO:0007669"/>
    <property type="project" value="TreeGrafter"/>
</dbReference>
<feature type="compositionally biased region" description="Polar residues" evidence="6">
    <location>
        <begin position="170"/>
        <end position="189"/>
    </location>
</feature>
<protein>
    <recommendedName>
        <fullName evidence="2">Protein aurora borealis</fullName>
    </recommendedName>
</protein>
<evidence type="ECO:0000256" key="5">
    <source>
        <dbReference type="ARBA" id="ARBA00023306"/>
    </source>
</evidence>
<dbReference type="GO" id="GO:0005737">
    <property type="term" value="C:cytoplasm"/>
    <property type="evidence" value="ECO:0007669"/>
    <property type="project" value="TreeGrafter"/>
</dbReference>
<keyword evidence="5" id="KW-0131">Cell cycle</keyword>
<name>A0A146KP29_LYGHE</name>
<evidence type="ECO:0000256" key="3">
    <source>
        <dbReference type="ARBA" id="ARBA00022618"/>
    </source>
</evidence>
<evidence type="ECO:0000256" key="6">
    <source>
        <dbReference type="SAM" id="MobiDB-lite"/>
    </source>
</evidence>
<gene>
    <name evidence="7" type="primary">bora_1</name>
    <name evidence="7" type="ORF">g.73171</name>
</gene>
<feature type="region of interest" description="Disordered" evidence="6">
    <location>
        <begin position="286"/>
        <end position="319"/>
    </location>
</feature>
<dbReference type="GO" id="GO:0060236">
    <property type="term" value="P:regulation of mitotic spindle organization"/>
    <property type="evidence" value="ECO:0007669"/>
    <property type="project" value="TreeGrafter"/>
</dbReference>
<dbReference type="AlphaFoldDB" id="A0A146KP29"/>
<dbReference type="InterPro" id="IPR023252">
    <property type="entry name" value="Aurora_borealis_protein"/>
</dbReference>
<accession>A0A146KP29</accession>
<comment type="similarity">
    <text evidence="1">Belongs to the BORA family.</text>
</comment>
<feature type="compositionally biased region" description="Basic and acidic residues" evidence="6">
    <location>
        <begin position="286"/>
        <end position="295"/>
    </location>
</feature>
<dbReference type="PANTHER" id="PTHR14728">
    <property type="entry name" value="PROTEIN AURORA BOREALIS"/>
    <property type="match status" value="1"/>
</dbReference>
<dbReference type="PRINTS" id="PR02038">
    <property type="entry name" value="AURORABORA"/>
</dbReference>
<feature type="region of interest" description="Disordered" evidence="6">
    <location>
        <begin position="168"/>
        <end position="210"/>
    </location>
</feature>
<dbReference type="GO" id="GO:0019901">
    <property type="term" value="F:protein kinase binding"/>
    <property type="evidence" value="ECO:0007669"/>
    <property type="project" value="TreeGrafter"/>
</dbReference>
<sequence length="402" mass="44857">MTTFFKTLWRRISGKRPRTDIMESPDGHQHYRKLQETPMKWKSVTGNYHESPKSSLLFNAQARSYEKKIKSIRKIIKNPFEPEDPAILEENTCSPGILVPGKEPENFFWSIDEISRIQPANIDSPQSVPDEYDEGKESMAQEAIEKYFSSTHSIVSPADAYQGTWRSPAALSTPSAPGSAGTISSTPTAKSRIVPKSDAGSQTMYSFPPTLPPEVEEILKPYFSEVELQGNVSVDSEDQLLNTSTLRRKLFFNKGDEDLSPVKFSSRHYTPSPHKSHILSRIEWSHEKRKARDDDSVPSSPDLSPIRTKPDIEMSLDSPDISSISNAEVSMVTIGSTKGNDEMEEMVVSMDDHNRIFSSTVMPVQSERFPGGTTSATIESSGYASLSHEASSTHFFRHDVGC</sequence>
<evidence type="ECO:0000256" key="4">
    <source>
        <dbReference type="ARBA" id="ARBA00022776"/>
    </source>
</evidence>
<evidence type="ECO:0000256" key="2">
    <source>
        <dbReference type="ARBA" id="ARBA00020055"/>
    </source>
</evidence>
<dbReference type="Pfam" id="PF15280">
    <property type="entry name" value="BORA_N"/>
    <property type="match status" value="1"/>
</dbReference>
<organism evidence="7">
    <name type="scientific">Lygus hesperus</name>
    <name type="common">Western plant bug</name>
    <dbReference type="NCBI Taxonomy" id="30085"/>
    <lineage>
        <taxon>Eukaryota</taxon>
        <taxon>Metazoa</taxon>
        <taxon>Ecdysozoa</taxon>
        <taxon>Arthropoda</taxon>
        <taxon>Hexapoda</taxon>
        <taxon>Insecta</taxon>
        <taxon>Pterygota</taxon>
        <taxon>Neoptera</taxon>
        <taxon>Paraneoptera</taxon>
        <taxon>Hemiptera</taxon>
        <taxon>Heteroptera</taxon>
        <taxon>Panheteroptera</taxon>
        <taxon>Cimicomorpha</taxon>
        <taxon>Miridae</taxon>
        <taxon>Mirini</taxon>
        <taxon>Lygus</taxon>
    </lineage>
</organism>
<reference evidence="7" key="1">
    <citation type="journal article" date="2016" name="Gigascience">
        <title>De novo construction of an expanded transcriptome assembly for the western tarnished plant bug, Lygus hesperus.</title>
        <authorList>
            <person name="Tassone E.E."/>
            <person name="Geib S.M."/>
            <person name="Hall B."/>
            <person name="Fabrick J.A."/>
            <person name="Brent C.S."/>
            <person name="Hull J.J."/>
        </authorList>
    </citation>
    <scope>NUCLEOTIDE SEQUENCE</scope>
</reference>
<dbReference type="GO" id="GO:0051301">
    <property type="term" value="P:cell division"/>
    <property type="evidence" value="ECO:0007669"/>
    <property type="project" value="UniProtKB-KW"/>
</dbReference>
<evidence type="ECO:0000256" key="1">
    <source>
        <dbReference type="ARBA" id="ARBA00010963"/>
    </source>
</evidence>
<proteinExistence type="inferred from homology"/>
<dbReference type="GO" id="GO:0005634">
    <property type="term" value="C:nucleus"/>
    <property type="evidence" value="ECO:0007669"/>
    <property type="project" value="TreeGrafter"/>
</dbReference>
<dbReference type="EMBL" id="GDHC01021849">
    <property type="protein sequence ID" value="JAP96779.1"/>
    <property type="molecule type" value="Transcribed_RNA"/>
</dbReference>
<keyword evidence="3" id="KW-0132">Cell division</keyword>
<keyword evidence="4" id="KW-0498">Mitosis</keyword>